<evidence type="ECO:0000313" key="3">
    <source>
        <dbReference type="Proteomes" id="UP000054826"/>
    </source>
</evidence>
<comment type="caution">
    <text evidence="2">The sequence shown here is derived from an EMBL/GenBank/DDBJ whole genome shotgun (WGS) entry which is preliminary data.</text>
</comment>
<accession>A0A0V1K1H1</accession>
<gene>
    <name evidence="2" type="ORF">T4C_14065</name>
</gene>
<reference evidence="2 3" key="1">
    <citation type="submission" date="2015-01" db="EMBL/GenBank/DDBJ databases">
        <title>Evolution of Trichinella species and genotypes.</title>
        <authorList>
            <person name="Korhonen P.K."/>
            <person name="Edoardo P."/>
            <person name="Giuseppe L.R."/>
            <person name="Gasser R.B."/>
        </authorList>
    </citation>
    <scope>NUCLEOTIDE SEQUENCE [LARGE SCALE GENOMIC DNA]</scope>
    <source>
        <strain evidence="2">ISS176</strain>
    </source>
</reference>
<evidence type="ECO:0000313" key="2">
    <source>
        <dbReference type="EMBL" id="KRZ41088.1"/>
    </source>
</evidence>
<sequence>LYTPFRYILTNHLNLHSIMTSDDESANYNWQLEVVNLMNSVNKMNISVANSLDEMSEITEQLALLLKDTTASACDSADSAVRNSFRLMASMESLSSKMQNLKEISIKIKRIRLLLESLENDTTQS</sequence>
<dbReference type="AlphaFoldDB" id="A0A0V1K1H1"/>
<dbReference type="Proteomes" id="UP000054826">
    <property type="component" value="Unassembled WGS sequence"/>
</dbReference>
<proteinExistence type="predicted"/>
<evidence type="ECO:0000259" key="1">
    <source>
        <dbReference type="Pfam" id="PF10157"/>
    </source>
</evidence>
<dbReference type="InterPro" id="IPR046465">
    <property type="entry name" value="BORCS6_C"/>
</dbReference>
<organism evidence="2 3">
    <name type="scientific">Trichinella pseudospiralis</name>
    <name type="common">Parasitic roundworm</name>
    <dbReference type="NCBI Taxonomy" id="6337"/>
    <lineage>
        <taxon>Eukaryota</taxon>
        <taxon>Metazoa</taxon>
        <taxon>Ecdysozoa</taxon>
        <taxon>Nematoda</taxon>
        <taxon>Enoplea</taxon>
        <taxon>Dorylaimia</taxon>
        <taxon>Trichinellida</taxon>
        <taxon>Trichinellidae</taxon>
        <taxon>Trichinella</taxon>
    </lineage>
</organism>
<protein>
    <recommendedName>
        <fullName evidence="1">BLOC-1-related complex subunit 6 C-terminal helix domain-containing protein</fullName>
    </recommendedName>
</protein>
<dbReference type="EMBL" id="JYDV01000022">
    <property type="protein sequence ID" value="KRZ41088.1"/>
    <property type="molecule type" value="Genomic_DNA"/>
</dbReference>
<name>A0A0V1K1H1_TRIPS</name>
<feature type="domain" description="BLOC-1-related complex subunit 6 C-terminal helix" evidence="1">
    <location>
        <begin position="36"/>
        <end position="119"/>
    </location>
</feature>
<dbReference type="Pfam" id="PF10157">
    <property type="entry name" value="BORCS6"/>
    <property type="match status" value="1"/>
</dbReference>
<feature type="non-terminal residue" evidence="2">
    <location>
        <position position="1"/>
    </location>
</feature>